<gene>
    <name evidence="2" type="ORF">HII17_13010</name>
</gene>
<dbReference type="RefSeq" id="WP_169075814.1">
    <property type="nucleotide sequence ID" value="NZ_JABBXH010000004.1"/>
</dbReference>
<name>A0A7Y0LDC7_9GAMM</name>
<evidence type="ECO:0000313" key="3">
    <source>
        <dbReference type="Proteomes" id="UP000568664"/>
    </source>
</evidence>
<reference evidence="2 3" key="1">
    <citation type="submission" date="2020-04" db="EMBL/GenBank/DDBJ databases">
        <title>Thalassotalea sp. M1531, isolated from the surface of marine red alga.</title>
        <authorList>
            <person name="Pang L."/>
            <person name="Lu D.-C."/>
        </authorList>
    </citation>
    <scope>NUCLEOTIDE SEQUENCE [LARGE SCALE GENOMIC DNA]</scope>
    <source>
        <strain evidence="2 3">M1531</strain>
    </source>
</reference>
<protein>
    <recommendedName>
        <fullName evidence="4">Lipoprotein</fullName>
    </recommendedName>
</protein>
<keyword evidence="1" id="KW-0732">Signal</keyword>
<dbReference type="Gene3D" id="2.60.40.3010">
    <property type="match status" value="1"/>
</dbReference>
<dbReference type="EMBL" id="JABBXH010000004">
    <property type="protein sequence ID" value="NMP32484.1"/>
    <property type="molecule type" value="Genomic_DNA"/>
</dbReference>
<dbReference type="Gene3D" id="2.60.40.10">
    <property type="entry name" value="Immunoglobulins"/>
    <property type="match status" value="1"/>
</dbReference>
<keyword evidence="3" id="KW-1185">Reference proteome</keyword>
<sequence length="623" mass="70176">MNNLHKLSTTLLLISLLQACGGSSGASDDSNIPDDDQAYSIVINDQHLKIGKSIELVLYAPSANITNISWQQTDGLPLEITSPANKVLSVIADEAGDYTFSVSFNDNGNTQQLAASVTISDENALFTIPNGQSVLSESKVSLRAYAISGSIESIEWTQTSGPTISIENTDQALLIFDAPVVRNQDTVVTFEATAKTNGQTTTDTVTLLVESATQIPDNAYFDERVAKVFPYNADSPHASDLVHCVYSNTLSSSCKISQLPLLASETLNPTVDDIMNRVVVSHRWMGDNFKAFLINHDNHDDFKRLLRATTAVVISYDIRPSFYWAATGAIYLDANNFWLTPHQRDSINEEADYRSAFGKDLRFTIPWRYVRNNDYAFDYYEINQRQTRPLSAITYPLGYLLYHELAHANDFFPQQYWADVDENDRILDAAFRQAPISEQLSIIHPLNSQILKDLAQVRYAGTEATSLEKSYLPEDISLLFAPDGGVHFYSFRTEREDYAMLFEELMMQFRFGIYRDVAVTNNPAHQEDQINDYIVDWGQRGRLAEPQIIDRLRFASENVLPEFDVNHAIEQLPASLAMIKGLSWSNNLLLNSKSKRTSADHKINQNKEVPQPYIYYSKPLPKH</sequence>
<organism evidence="2 3">
    <name type="scientific">Thalassotalea algicola</name>
    <dbReference type="NCBI Taxonomy" id="2716224"/>
    <lineage>
        <taxon>Bacteria</taxon>
        <taxon>Pseudomonadati</taxon>
        <taxon>Pseudomonadota</taxon>
        <taxon>Gammaproteobacteria</taxon>
        <taxon>Alteromonadales</taxon>
        <taxon>Colwelliaceae</taxon>
        <taxon>Thalassotalea</taxon>
    </lineage>
</organism>
<dbReference type="AlphaFoldDB" id="A0A7Y0LDC7"/>
<evidence type="ECO:0000313" key="2">
    <source>
        <dbReference type="EMBL" id="NMP32484.1"/>
    </source>
</evidence>
<feature type="signal peptide" evidence="1">
    <location>
        <begin position="1"/>
        <end position="26"/>
    </location>
</feature>
<evidence type="ECO:0000256" key="1">
    <source>
        <dbReference type="SAM" id="SignalP"/>
    </source>
</evidence>
<evidence type="ECO:0008006" key="4">
    <source>
        <dbReference type="Google" id="ProtNLM"/>
    </source>
</evidence>
<feature type="chain" id="PRO_5030511530" description="Lipoprotein" evidence="1">
    <location>
        <begin position="27"/>
        <end position="623"/>
    </location>
</feature>
<dbReference type="InterPro" id="IPR013783">
    <property type="entry name" value="Ig-like_fold"/>
</dbReference>
<dbReference type="Proteomes" id="UP000568664">
    <property type="component" value="Unassembled WGS sequence"/>
</dbReference>
<dbReference type="PROSITE" id="PS51257">
    <property type="entry name" value="PROKAR_LIPOPROTEIN"/>
    <property type="match status" value="1"/>
</dbReference>
<comment type="caution">
    <text evidence="2">The sequence shown here is derived from an EMBL/GenBank/DDBJ whole genome shotgun (WGS) entry which is preliminary data.</text>
</comment>
<proteinExistence type="predicted"/>
<accession>A0A7Y0LDC7</accession>